<dbReference type="PANTHER" id="PTHR10412:SF10">
    <property type="entry name" value="GLYCOSYL HYDROLASE FAMILY 63 C-TERMINAL DOMAIN-CONTAINING PROTEIN"/>
    <property type="match status" value="1"/>
</dbReference>
<dbReference type="PANTHER" id="PTHR10412">
    <property type="entry name" value="MANNOSYL-OLIGOSACCHARIDE GLUCOSIDASE"/>
    <property type="match status" value="1"/>
</dbReference>
<name>A0A7X1E5G2_9BACT</name>
<proteinExistence type="predicted"/>
<dbReference type="InterPro" id="IPR004888">
    <property type="entry name" value="Glycoside_hydrolase_63"/>
</dbReference>
<dbReference type="SUPFAM" id="SSF48208">
    <property type="entry name" value="Six-hairpin glycosidases"/>
    <property type="match status" value="1"/>
</dbReference>
<gene>
    <name evidence="2" type="ORF">H5P30_14570</name>
</gene>
<dbReference type="GO" id="GO:0009311">
    <property type="term" value="P:oligosaccharide metabolic process"/>
    <property type="evidence" value="ECO:0007669"/>
    <property type="project" value="InterPro"/>
</dbReference>
<dbReference type="Gene3D" id="1.50.10.10">
    <property type="match status" value="1"/>
</dbReference>
<dbReference type="Proteomes" id="UP000525652">
    <property type="component" value="Unassembled WGS sequence"/>
</dbReference>
<dbReference type="EMBL" id="JACHVA010000114">
    <property type="protein sequence ID" value="MBC2603003.1"/>
    <property type="molecule type" value="Genomic_DNA"/>
</dbReference>
<dbReference type="InterPro" id="IPR012341">
    <property type="entry name" value="6hp_glycosidase-like_sf"/>
</dbReference>
<organism evidence="2 3">
    <name type="scientific">Puniceicoccus vermicola</name>
    <dbReference type="NCBI Taxonomy" id="388746"/>
    <lineage>
        <taxon>Bacteria</taxon>
        <taxon>Pseudomonadati</taxon>
        <taxon>Verrucomicrobiota</taxon>
        <taxon>Opitutia</taxon>
        <taxon>Puniceicoccales</taxon>
        <taxon>Puniceicoccaceae</taxon>
        <taxon>Puniceicoccus</taxon>
    </lineage>
</organism>
<dbReference type="InterPro" id="IPR054491">
    <property type="entry name" value="MGH1-like_GH"/>
</dbReference>
<evidence type="ECO:0000259" key="1">
    <source>
        <dbReference type="Pfam" id="PF22422"/>
    </source>
</evidence>
<reference evidence="2 3" key="1">
    <citation type="submission" date="2020-07" db="EMBL/GenBank/DDBJ databases">
        <authorList>
            <person name="Feng X."/>
        </authorList>
    </citation>
    <scope>NUCLEOTIDE SEQUENCE [LARGE SCALE GENOMIC DNA]</scope>
    <source>
        <strain evidence="2 3">JCM14086</strain>
    </source>
</reference>
<keyword evidence="3" id="KW-1185">Reference proteome</keyword>
<dbReference type="Pfam" id="PF22422">
    <property type="entry name" value="MGH1-like_GH"/>
    <property type="match status" value="2"/>
</dbReference>
<dbReference type="InterPro" id="IPR008928">
    <property type="entry name" value="6-hairpin_glycosidase_sf"/>
</dbReference>
<sequence>MTAEHERLAAEERREADWKRWGPYLSERQWATVREDYSANGDSWRYFPHEHSRSRAYRWGEDGLLGITDRQCRLCFSFALWNGVDPILKERLFGLTGPEGNHGEDVKECYYYLDAVPTYSYAKALYKYPHTAFPYAELIAENAKRGYGEREFELTDTGIFDENRYFDVVAEYAKAGPNDILIRLTVHNRGPDAASIDILPTLWFRNTWEWDCDHEGCSTRPFITQTQEGDFLACHEGVSLETHRDLGRYRLSQRTDEGGEEKLFTNNTTNRELLFNQPSETPWRKDAFHRYVIGGETEAVNPQGNGTKAAFRFSRTIAAGGSAVVELRLRPDENSEAGSVGDDFGKIFAQRIAEAEEFHASIGPDPAKDSEDATIARQARAGLLWSNQFYHYVVKDWQKGDPGSPPPPADRVNVRNRDWKNLYARDILSMPDKWEYPWFAAWDAAFHMIPYAQMDPAFAKKQLLLYLREWYLHPNGQIPAYEFNFSDVNPPVHAWAARRVFEVEAAGGNGDRLFLERVFQKLLLNFNWWVNRKDTDGENLFAGGFLGLDNIGVFDRSHPQMIQGKLEQADATAWMAFYCLNMLEISIILACEPDGTVNTAYEDMASKFFEHFVQIVEAINHLGGSGLWDEEDGFYYDQISYADGKSCRLKTRSLVGLLPLIAAMPLSTKTLDRLPGFKNRFEWFLRYHKDLSRHVAQEQQEGHTDYLLAMAPRNRLQRILNYLTDEDEFLSPHGIRSLSRRYESEPFRFTVGGKTLDVGYLPGESDSGLFGGNSNWRGPIWFSTSFLLIEALLRYDEYYGDAVLATLPENDSPIRLKALAIQVASRMADLFRPGPDGARPCHGGHQPYAEDPHWKDLVLFYEYFDPESGRGCGASHQTGWTSLVATLLRKLHEDSYTEFSKV</sequence>
<dbReference type="GO" id="GO:0004573">
    <property type="term" value="F:Glc3Man9GlcNAc2 oligosaccharide glucosidase activity"/>
    <property type="evidence" value="ECO:0007669"/>
    <property type="project" value="InterPro"/>
</dbReference>
<feature type="domain" description="Mannosylglycerate hydrolase MGH1-like glycoside hydrolase" evidence="1">
    <location>
        <begin position="682"/>
        <end position="878"/>
    </location>
</feature>
<evidence type="ECO:0000313" key="2">
    <source>
        <dbReference type="EMBL" id="MBC2603003.1"/>
    </source>
</evidence>
<evidence type="ECO:0000313" key="3">
    <source>
        <dbReference type="Proteomes" id="UP000525652"/>
    </source>
</evidence>
<comment type="caution">
    <text evidence="2">The sequence shown here is derived from an EMBL/GenBank/DDBJ whole genome shotgun (WGS) entry which is preliminary data.</text>
</comment>
<dbReference type="RefSeq" id="WP_185693650.1">
    <property type="nucleotide sequence ID" value="NZ_JACHVA010000114.1"/>
</dbReference>
<feature type="domain" description="Mannosylglycerate hydrolase MGH1-like glycoside hydrolase" evidence="1">
    <location>
        <begin position="436"/>
        <end position="542"/>
    </location>
</feature>
<dbReference type="AlphaFoldDB" id="A0A7X1E5G2"/>
<accession>A0A7X1E5G2</accession>
<protein>
    <submittedName>
        <fullName evidence="2">Glucosidase</fullName>
    </submittedName>
</protein>